<dbReference type="Pfam" id="PF07087">
    <property type="entry name" value="DUF1353"/>
    <property type="match status" value="1"/>
</dbReference>
<feature type="transmembrane region" description="Helical" evidence="1">
    <location>
        <begin position="158"/>
        <end position="179"/>
    </location>
</feature>
<evidence type="ECO:0000313" key="3">
    <source>
        <dbReference type="Proteomes" id="UP000656804"/>
    </source>
</evidence>
<keyword evidence="1" id="KW-1133">Transmembrane helix</keyword>
<sequence length="270" mass="29399">MTFFDGGSDDVPPDHGAPAVIGLQRPAAAQDADSFALLRRIGYVDGELGDLLVPRDLPTFRTDLTSVPSVFAWLVPRVGRHLPAALLHDGLVGPPDDPTYVSVEGHVVDRVQADRVFRDAMATSGVPLIRRWLVWSAVTLATMTWGDVPGRWRRWYQVVPAATLGSIVVLGWCATWDLLDVDAWWAPGVWWIPEGSWPVELAWGAAGAVVVPVLLSVLWGRFYSAGVVLSVGLALLLHVTVAVAALTLLYQVLERVVAAVVPRPPDQRRE</sequence>
<gene>
    <name evidence="2" type="ORF">ISG29_17960</name>
</gene>
<evidence type="ECO:0000313" key="2">
    <source>
        <dbReference type="EMBL" id="MBF4163572.1"/>
    </source>
</evidence>
<reference evidence="2" key="1">
    <citation type="submission" date="2020-11" db="EMBL/GenBank/DDBJ databases">
        <title>Nocardioides sp. CBS4Y-1, whole genome shotgun sequence.</title>
        <authorList>
            <person name="Tuo L."/>
        </authorList>
    </citation>
    <scope>NUCLEOTIDE SEQUENCE</scope>
    <source>
        <strain evidence="2">CBS4Y-1</strain>
    </source>
</reference>
<organism evidence="2 3">
    <name type="scientific">Nocardioides acrostichi</name>
    <dbReference type="NCBI Taxonomy" id="2784339"/>
    <lineage>
        <taxon>Bacteria</taxon>
        <taxon>Bacillati</taxon>
        <taxon>Actinomycetota</taxon>
        <taxon>Actinomycetes</taxon>
        <taxon>Propionibacteriales</taxon>
        <taxon>Nocardioidaceae</taxon>
        <taxon>Nocardioides</taxon>
    </lineage>
</organism>
<feature type="transmembrane region" description="Helical" evidence="1">
    <location>
        <begin position="199"/>
        <end position="220"/>
    </location>
</feature>
<name>A0A930V1B1_9ACTN</name>
<comment type="caution">
    <text evidence="2">The sequence shown here is derived from an EMBL/GenBank/DDBJ whole genome shotgun (WGS) entry which is preliminary data.</text>
</comment>
<keyword evidence="1" id="KW-0812">Transmembrane</keyword>
<accession>A0A930V1B1</accession>
<dbReference type="AlphaFoldDB" id="A0A930V1B1"/>
<dbReference type="Proteomes" id="UP000656804">
    <property type="component" value="Unassembled WGS sequence"/>
</dbReference>
<protein>
    <submittedName>
        <fullName evidence="2">DUF1353 domain-containing protein</fullName>
    </submittedName>
</protein>
<keyword evidence="1" id="KW-0472">Membrane</keyword>
<dbReference type="RefSeq" id="WP_194504837.1">
    <property type="nucleotide sequence ID" value="NZ_JADIVZ010000013.1"/>
</dbReference>
<feature type="transmembrane region" description="Helical" evidence="1">
    <location>
        <begin position="227"/>
        <end position="253"/>
    </location>
</feature>
<proteinExistence type="predicted"/>
<keyword evidence="3" id="KW-1185">Reference proteome</keyword>
<evidence type="ECO:0000256" key="1">
    <source>
        <dbReference type="SAM" id="Phobius"/>
    </source>
</evidence>
<dbReference type="InterPro" id="IPR010767">
    <property type="entry name" value="Phage_CGC-2007_Cje0229"/>
</dbReference>
<dbReference type="EMBL" id="JADIVZ010000013">
    <property type="protein sequence ID" value="MBF4163572.1"/>
    <property type="molecule type" value="Genomic_DNA"/>
</dbReference>